<dbReference type="EC" id="2.7.7.6" evidence="2"/>
<organism evidence="7 8">
    <name type="scientific">Datura stramonium</name>
    <name type="common">Jimsonweed</name>
    <name type="synonym">Common thornapple</name>
    <dbReference type="NCBI Taxonomy" id="4076"/>
    <lineage>
        <taxon>Eukaryota</taxon>
        <taxon>Viridiplantae</taxon>
        <taxon>Streptophyta</taxon>
        <taxon>Embryophyta</taxon>
        <taxon>Tracheophyta</taxon>
        <taxon>Spermatophyta</taxon>
        <taxon>Magnoliopsida</taxon>
        <taxon>eudicotyledons</taxon>
        <taxon>Gunneridae</taxon>
        <taxon>Pentapetalae</taxon>
        <taxon>asterids</taxon>
        <taxon>lamiids</taxon>
        <taxon>Solanales</taxon>
        <taxon>Solanaceae</taxon>
        <taxon>Solanoideae</taxon>
        <taxon>Datureae</taxon>
        <taxon>Datura</taxon>
    </lineage>
</organism>
<dbReference type="Gene3D" id="3.90.1100.10">
    <property type="match status" value="1"/>
</dbReference>
<keyword evidence="5" id="KW-0548">Nucleotidyltransferase</keyword>
<evidence type="ECO:0000256" key="6">
    <source>
        <dbReference type="ARBA" id="ARBA00023163"/>
    </source>
</evidence>
<accession>A0ABS8URU9</accession>
<dbReference type="InterPro" id="IPR015712">
    <property type="entry name" value="DNA-dir_RNA_pol_su2"/>
</dbReference>
<comment type="caution">
    <text evidence="7">The sequence shown here is derived from an EMBL/GenBank/DDBJ whole genome shotgun (WGS) entry which is preliminary data.</text>
</comment>
<dbReference type="PANTHER" id="PTHR20856">
    <property type="entry name" value="DNA-DIRECTED RNA POLYMERASE I SUBUNIT 2"/>
    <property type="match status" value="1"/>
</dbReference>
<gene>
    <name evidence="7" type="ORF">HAX54_020968</name>
</gene>
<dbReference type="Gene3D" id="2.40.50.100">
    <property type="match status" value="1"/>
</dbReference>
<keyword evidence="4" id="KW-0808">Transferase</keyword>
<comment type="similarity">
    <text evidence="1">Belongs to the RNA polymerase beta chain family.</text>
</comment>
<name>A0ABS8URU9_DATST</name>
<evidence type="ECO:0000256" key="4">
    <source>
        <dbReference type="ARBA" id="ARBA00022679"/>
    </source>
</evidence>
<keyword evidence="3" id="KW-0240">DNA-directed RNA polymerase</keyword>
<dbReference type="Proteomes" id="UP000823775">
    <property type="component" value="Unassembled WGS sequence"/>
</dbReference>
<keyword evidence="8" id="KW-1185">Reference proteome</keyword>
<dbReference type="EMBL" id="JACEIK010002517">
    <property type="protein sequence ID" value="MCD9637595.1"/>
    <property type="molecule type" value="Genomic_DNA"/>
</dbReference>
<evidence type="ECO:0000313" key="7">
    <source>
        <dbReference type="EMBL" id="MCD9637595.1"/>
    </source>
</evidence>
<evidence type="ECO:0000256" key="3">
    <source>
        <dbReference type="ARBA" id="ARBA00022478"/>
    </source>
</evidence>
<sequence length="188" mass="21708">MIPTPQNLEEQVVPALGYRQEFLDYYVGTGSSSHFSFSIFFYWSFLIPFIEHNDANRALMSSNMQRQAVPLLAPSNALLELGWKRQAALDLGALAIAEREGRVSFIPILTRFFSRVSRSLLDRHYRIAPLMRYEQEASRKLVFSELYEASKQTANPWAFEPEYPGKSRIFDGRTGNPFEQPNRKAFIF</sequence>
<protein>
    <recommendedName>
        <fullName evidence="2">DNA-directed RNA polymerase</fullName>
        <ecNumber evidence="2">2.7.7.6</ecNumber>
    </recommendedName>
</protein>
<reference evidence="7 8" key="1">
    <citation type="journal article" date="2021" name="BMC Genomics">
        <title>Datura genome reveals duplications of psychoactive alkaloid biosynthetic genes and high mutation rate following tissue culture.</title>
        <authorList>
            <person name="Rajewski A."/>
            <person name="Carter-House D."/>
            <person name="Stajich J."/>
            <person name="Litt A."/>
        </authorList>
    </citation>
    <scope>NUCLEOTIDE SEQUENCE [LARGE SCALE GENOMIC DNA]</scope>
    <source>
        <strain evidence="7">AR-01</strain>
    </source>
</reference>
<evidence type="ECO:0000256" key="2">
    <source>
        <dbReference type="ARBA" id="ARBA00012418"/>
    </source>
</evidence>
<dbReference type="SUPFAM" id="SSF64484">
    <property type="entry name" value="beta and beta-prime subunits of DNA dependent RNA-polymerase"/>
    <property type="match status" value="1"/>
</dbReference>
<proteinExistence type="inferred from homology"/>
<evidence type="ECO:0000256" key="5">
    <source>
        <dbReference type="ARBA" id="ARBA00022695"/>
    </source>
</evidence>
<keyword evidence="6" id="KW-0804">Transcription</keyword>
<evidence type="ECO:0000256" key="1">
    <source>
        <dbReference type="ARBA" id="ARBA00006835"/>
    </source>
</evidence>
<evidence type="ECO:0000313" key="8">
    <source>
        <dbReference type="Proteomes" id="UP000823775"/>
    </source>
</evidence>